<dbReference type="RefSeq" id="WP_144397098.1">
    <property type="nucleotide sequence ID" value="NZ_JBHSRN010000031.1"/>
</dbReference>
<reference evidence="3" key="1">
    <citation type="submission" date="2019-02" db="EMBL/GenBank/DDBJ databases">
        <title>Draft genome of the type strain Pelomonas aquatica CCUG 52575T.</title>
        <authorList>
            <person name="Gomila M."/>
            <person name="Lalucat J."/>
        </authorList>
    </citation>
    <scope>NUCLEOTIDE SEQUENCE</scope>
    <source>
        <strain evidence="3">CCUG 52575</strain>
    </source>
</reference>
<sequence>MRRLFVILLMIVLPVQFTWAAASGFCGHESGIAAKHFGHHEHKHSGQAQTKETKAASLSHADCEMCHFGFSVPSVDVLITADSPPNQDVFAEPLEHASHIPGLPERPDRLRIA</sequence>
<evidence type="ECO:0000313" key="3">
    <source>
        <dbReference type="EMBL" id="MDG0861580.1"/>
    </source>
</evidence>
<organism evidence="3 4">
    <name type="scientific">Pelomonas aquatica</name>
    <dbReference type="NCBI Taxonomy" id="431058"/>
    <lineage>
        <taxon>Bacteria</taxon>
        <taxon>Pseudomonadati</taxon>
        <taxon>Pseudomonadota</taxon>
        <taxon>Betaproteobacteria</taxon>
        <taxon>Burkholderiales</taxon>
        <taxon>Sphaerotilaceae</taxon>
        <taxon>Roseateles</taxon>
    </lineage>
</organism>
<keyword evidence="4" id="KW-1185">Reference proteome</keyword>
<feature type="chain" id="PRO_5040726122" evidence="2">
    <location>
        <begin position="21"/>
        <end position="113"/>
    </location>
</feature>
<dbReference type="Proteomes" id="UP001152766">
    <property type="component" value="Unassembled WGS sequence"/>
</dbReference>
<feature type="region of interest" description="Disordered" evidence="1">
    <location>
        <begin position="94"/>
        <end position="113"/>
    </location>
</feature>
<evidence type="ECO:0000256" key="2">
    <source>
        <dbReference type="SAM" id="SignalP"/>
    </source>
</evidence>
<feature type="signal peptide" evidence="2">
    <location>
        <begin position="1"/>
        <end position="20"/>
    </location>
</feature>
<keyword evidence="2" id="KW-0732">Signal</keyword>
<proteinExistence type="predicted"/>
<name>A0A9X4LIP1_9BURK</name>
<evidence type="ECO:0000256" key="1">
    <source>
        <dbReference type="SAM" id="MobiDB-lite"/>
    </source>
</evidence>
<accession>A0A9X4LIP1</accession>
<comment type="caution">
    <text evidence="3">The sequence shown here is derived from an EMBL/GenBank/DDBJ whole genome shotgun (WGS) entry which is preliminary data.</text>
</comment>
<dbReference type="EMBL" id="SGUG01000004">
    <property type="protein sequence ID" value="MDG0861580.1"/>
    <property type="molecule type" value="Genomic_DNA"/>
</dbReference>
<gene>
    <name evidence="3" type="ORF">EXJ73_03720</name>
</gene>
<dbReference type="AlphaFoldDB" id="A0A9X4LIP1"/>
<evidence type="ECO:0000313" key="4">
    <source>
        <dbReference type="Proteomes" id="UP001152766"/>
    </source>
</evidence>
<protein>
    <submittedName>
        <fullName evidence="3">Cobalt-zinc-cadmium resistance protein</fullName>
    </submittedName>
</protein>